<name>A0A1S3IM05_LINAN</name>
<reference evidence="6" key="1">
    <citation type="journal article" date="2015" name="Nat. Commun.">
        <title>The Lingula genome provides insights into brachiopod evolution and the origin of phosphate biomineralization.</title>
        <authorList>
            <person name="Luo Y.J."/>
            <person name="Takeuchi T."/>
            <person name="Koyanagi R."/>
            <person name="Yamada L."/>
            <person name="Kanda M."/>
            <person name="Khalturina M."/>
            <person name="Fujie M."/>
            <person name="Yamasaki S.I."/>
            <person name="Endo K."/>
            <person name="Satoh N."/>
        </authorList>
    </citation>
    <scope>NUCLEOTIDE SEQUENCE</scope>
</reference>
<protein>
    <submittedName>
        <fullName evidence="6">Monocarboxylate transporter 7</fullName>
    </submittedName>
</protein>
<feature type="transmembrane region" description="Helical" evidence="3">
    <location>
        <begin position="74"/>
        <end position="93"/>
    </location>
</feature>
<dbReference type="GeneID" id="106165316"/>
<dbReference type="InParanoid" id="A0A1S3IM05"/>
<feature type="transmembrane region" description="Helical" evidence="3">
    <location>
        <begin position="387"/>
        <end position="409"/>
    </location>
</feature>
<feature type="transmembrane region" description="Helical" evidence="3">
    <location>
        <begin position="326"/>
        <end position="348"/>
    </location>
</feature>
<reference evidence="6" key="2">
    <citation type="submission" date="2025-08" db="UniProtKB">
        <authorList>
            <consortium name="RefSeq"/>
        </authorList>
    </citation>
    <scope>IDENTIFICATION</scope>
</reference>
<keyword evidence="5" id="KW-1185">Reference proteome</keyword>
<gene>
    <name evidence="6" type="primary">LOC106165316</name>
</gene>
<dbReference type="GO" id="GO:0022857">
    <property type="term" value="F:transmembrane transporter activity"/>
    <property type="evidence" value="ECO:0007669"/>
    <property type="project" value="InterPro"/>
</dbReference>
<evidence type="ECO:0000313" key="6">
    <source>
        <dbReference type="RefSeq" id="XP_013398936.1"/>
    </source>
</evidence>
<dbReference type="Proteomes" id="UP000085678">
    <property type="component" value="Unplaced"/>
</dbReference>
<dbReference type="PROSITE" id="PS50850">
    <property type="entry name" value="MFS"/>
    <property type="match status" value="1"/>
</dbReference>
<dbReference type="PANTHER" id="PTHR11360:SF284">
    <property type="entry name" value="EG:103B4.3 PROTEIN-RELATED"/>
    <property type="match status" value="1"/>
</dbReference>
<keyword evidence="3" id="KW-0812">Transmembrane</keyword>
<dbReference type="GO" id="GO:0016020">
    <property type="term" value="C:membrane"/>
    <property type="evidence" value="ECO:0007669"/>
    <property type="project" value="UniProtKB-SubCell"/>
</dbReference>
<dbReference type="PANTHER" id="PTHR11360">
    <property type="entry name" value="MONOCARBOXYLATE TRANSPORTER"/>
    <property type="match status" value="1"/>
</dbReference>
<feature type="transmembrane region" description="Helical" evidence="3">
    <location>
        <begin position="99"/>
        <end position="123"/>
    </location>
</feature>
<dbReference type="AlphaFoldDB" id="A0A1S3IM05"/>
<evidence type="ECO:0000256" key="3">
    <source>
        <dbReference type="SAM" id="Phobius"/>
    </source>
</evidence>
<feature type="transmembrane region" description="Helical" evidence="3">
    <location>
        <begin position="293"/>
        <end position="314"/>
    </location>
</feature>
<feature type="transmembrane region" description="Helical" evidence="3">
    <location>
        <begin position="7"/>
        <end position="28"/>
    </location>
</feature>
<feature type="transmembrane region" description="Helical" evidence="3">
    <location>
        <begin position="415"/>
        <end position="440"/>
    </location>
</feature>
<feature type="region of interest" description="Disordered" evidence="2">
    <location>
        <begin position="232"/>
        <end position="251"/>
    </location>
</feature>
<dbReference type="InterPro" id="IPR050327">
    <property type="entry name" value="Proton-linked_MCT"/>
</dbReference>
<dbReference type="RefSeq" id="XP_013398936.1">
    <property type="nucleotide sequence ID" value="XM_013543482.1"/>
</dbReference>
<evidence type="ECO:0000313" key="5">
    <source>
        <dbReference type="Proteomes" id="UP000085678"/>
    </source>
</evidence>
<feature type="transmembrane region" description="Helical" evidence="3">
    <location>
        <begin position="48"/>
        <end position="67"/>
    </location>
</feature>
<dbReference type="InterPro" id="IPR011701">
    <property type="entry name" value="MFS"/>
</dbReference>
<feature type="transmembrane region" description="Helical" evidence="3">
    <location>
        <begin position="254"/>
        <end position="273"/>
    </location>
</feature>
<dbReference type="OrthoDB" id="6499973at2759"/>
<keyword evidence="3" id="KW-1133">Transmembrane helix</keyword>
<dbReference type="SUPFAM" id="SSF103473">
    <property type="entry name" value="MFS general substrate transporter"/>
    <property type="match status" value="1"/>
</dbReference>
<feature type="domain" description="Major facilitator superfamily (MFS) profile" evidence="4">
    <location>
        <begin position="255"/>
        <end position="508"/>
    </location>
</feature>
<accession>A0A1S3IM05</accession>
<organism evidence="5 6">
    <name type="scientific">Lingula anatina</name>
    <name type="common">Brachiopod</name>
    <name type="synonym">Lingula unguis</name>
    <dbReference type="NCBI Taxonomy" id="7574"/>
    <lineage>
        <taxon>Eukaryota</taxon>
        <taxon>Metazoa</taxon>
        <taxon>Spiralia</taxon>
        <taxon>Lophotrochozoa</taxon>
        <taxon>Brachiopoda</taxon>
        <taxon>Linguliformea</taxon>
        <taxon>Lingulata</taxon>
        <taxon>Lingulida</taxon>
        <taxon>Linguloidea</taxon>
        <taxon>Lingulidae</taxon>
        <taxon>Lingula</taxon>
    </lineage>
</organism>
<dbReference type="Pfam" id="PF07690">
    <property type="entry name" value="MFS_1"/>
    <property type="match status" value="1"/>
</dbReference>
<feature type="transmembrane region" description="Helical" evidence="3">
    <location>
        <begin position="354"/>
        <end position="375"/>
    </location>
</feature>
<evidence type="ECO:0000256" key="1">
    <source>
        <dbReference type="ARBA" id="ARBA00004141"/>
    </source>
</evidence>
<comment type="subcellular location">
    <subcellularLocation>
        <location evidence="1">Membrane</location>
        <topology evidence="1">Multi-pass membrane protein</topology>
    </subcellularLocation>
</comment>
<dbReference type="InterPro" id="IPR036259">
    <property type="entry name" value="MFS_trans_sf"/>
</dbReference>
<proteinExistence type="predicted"/>
<evidence type="ECO:0000256" key="2">
    <source>
        <dbReference type="SAM" id="MobiDB-lite"/>
    </source>
</evidence>
<dbReference type="InterPro" id="IPR020846">
    <property type="entry name" value="MFS_dom"/>
</dbReference>
<sequence>MNKWGWLVVVAALVLRLCILAVISSYGVFLEYFITKFPSTPVAFLESIGAVSYGIGAMGAPISLALYRKYKTRRVVIAGVFAASLGFALTGTVQSPGAIFVTYGILLGIGALLTNNTSLFLIAQYFKPENKYYVLATSLPVPSIAFALERLVRGIGSQNAFALLGVNAFICGTLAALAMEENENGDTPQNESVNAMKGGYDGVPEHGIGDYQTGQKNEADNEKQLTETHLDQKCSATAESGDSKRDRGSAPSKPLVVAVSVTIFLTLFLRGAVMHSLPFVMVKHLVQEFNTTPFLAASTVTFFNLSDLCGRLTVAFIGDRFFKGHLVEMCAVCALLLGAGCLAARFAVQFYQMLMFNIGAGYITGFFAGTRFSTIGETLDHWNTEELYSISRVGAGLGTIVGNILAGALYDVTGSYRICFVLNLGFCLLVAMSFGTLVIVRERFLRRRVLHSAGGKESSSQIQHAENVTWTKKPRLELLSRFAQIQLQYNTKSEEKAPLKKTNSVLEY</sequence>
<keyword evidence="3" id="KW-0472">Membrane</keyword>
<dbReference type="KEGG" id="lak:106165316"/>
<evidence type="ECO:0000259" key="4">
    <source>
        <dbReference type="PROSITE" id="PS50850"/>
    </source>
</evidence>
<dbReference type="Gene3D" id="1.20.1250.20">
    <property type="entry name" value="MFS general substrate transporter like domains"/>
    <property type="match status" value="2"/>
</dbReference>